<protein>
    <recommendedName>
        <fullName evidence="3">DUF4126 domain-containing protein</fullName>
    </recommendedName>
</protein>
<name>A0A502GQC6_9BACT</name>
<dbReference type="OrthoDB" id="9812409at2"/>
<keyword evidence="2" id="KW-1185">Reference proteome</keyword>
<comment type="caution">
    <text evidence="1">The sequence shown here is derived from an EMBL/GenBank/DDBJ whole genome shotgun (WGS) entry which is preliminary data.</text>
</comment>
<dbReference type="Proteomes" id="UP000317646">
    <property type="component" value="Unassembled WGS sequence"/>
</dbReference>
<evidence type="ECO:0000313" key="2">
    <source>
        <dbReference type="Proteomes" id="UP000317646"/>
    </source>
</evidence>
<evidence type="ECO:0008006" key="3">
    <source>
        <dbReference type="Google" id="ProtNLM"/>
    </source>
</evidence>
<accession>A0A502GQC6</accession>
<reference evidence="1 2" key="1">
    <citation type="journal article" date="2019" name="Environ. Microbiol.">
        <title>Species interactions and distinct microbial communities in high Arctic permafrost affected cryosols are associated with the CH4 and CO2 gas fluxes.</title>
        <authorList>
            <person name="Altshuler I."/>
            <person name="Hamel J."/>
            <person name="Turney S."/>
            <person name="Magnuson E."/>
            <person name="Levesque R."/>
            <person name="Greer C."/>
            <person name="Whyte L.G."/>
        </authorList>
    </citation>
    <scope>NUCLEOTIDE SEQUENCE [LARGE SCALE GENOMIC DNA]</scope>
    <source>
        <strain evidence="1 2">S9.2P</strain>
    </source>
</reference>
<proteinExistence type="predicted"/>
<gene>
    <name evidence="1" type="ORF">EAH73_16425</name>
</gene>
<dbReference type="AlphaFoldDB" id="A0A502GQC6"/>
<organism evidence="1 2">
    <name type="scientific">Hymenobacter nivis</name>
    <dbReference type="NCBI Taxonomy" id="1850093"/>
    <lineage>
        <taxon>Bacteria</taxon>
        <taxon>Pseudomonadati</taxon>
        <taxon>Bacteroidota</taxon>
        <taxon>Cytophagia</taxon>
        <taxon>Cytophagales</taxon>
        <taxon>Hymenobacteraceae</taxon>
        <taxon>Hymenobacter</taxon>
    </lineage>
</organism>
<dbReference type="RefSeq" id="WP_140468516.1">
    <property type="nucleotide sequence ID" value="NZ_RCYZ01000007.1"/>
</dbReference>
<dbReference type="EMBL" id="RCYZ01000007">
    <property type="protein sequence ID" value="TPG63638.1"/>
    <property type="molecule type" value="Genomic_DNA"/>
</dbReference>
<sequence>MPTFPDSSAGRPAATYWPVLGFAALAGMRSAVAPTLLSHYLVRHPAPALAGSPLRLLQQPAVAVALELAATREFMHDKNPGAAPRTAPRGLGLRTLGSALAGATWCQATGQSPWRGALLGGLGAAAATFGWYRLRKAITEKTALPPTTVGLGEDVLLWAAGAVLLRYLPPPAPAR</sequence>
<evidence type="ECO:0000313" key="1">
    <source>
        <dbReference type="EMBL" id="TPG63638.1"/>
    </source>
</evidence>